<sequence length="877" mass="100898">MASVKLEDCGQTLELNVNIKEEELIGDIKKEEEEEELIGDIKKEEDMIGESVCNGDHDETFSTSRDQQHEGHIAKKTHHCPHCEETLPSLSKLKIHLNKHLVENPYSCSDCGKKFNSTRAIKTHQRVHTGEKPYNCSVCGNAFSNKSNWKIHQCIQTGEKGFKTSTELNEIDLVADILKKPFSRRTFQEKCEIVTKGRPTPELTALSQQGKGFVRHFQASNYERYRWLTASKERCKLYCWECLLFAIDRCGVWSNSGFSNLNCLTKASIRHQSTAGHLHATVLLKTFGHTRVEHQVDEQMQREMELHNEKVKKNREILKRLIDCVIFLGRQELSFRGHDDNKESTNRGNYVELISFLAEHNNDLHYHLTTNQVFTGTSGQIQNDLISAIAEVMGEEIKREISKAPFVAVMVDETTDVSTAAQLALVLRYVTDTGVKERFVRYDNVTIGKQADDIAALIFRFLEEHECLGKVVAQCYDGAAVMASGLNGVQAKVKMRAPMALFIHCYAHQLNFTLTQGASKLRECRIFFAHLNGLAAFFSRSPKYTQLLDDICQRRLPRVTPTRWQYSSRLVSTIFEKRVALKELFDHILDHHDEYDEDAVRVADGYNAHLDDFEFCFLLSTFHGIFEYSDVVFRILQNKALDVQFCLGRIEECCETIERVRGQFGEIYESTVNETGAPSTRRGQAQGDIRARYQKLHSDILDNILTQIRNRFKDHEKIMFLTLLDPQQFQTYWKEFPDAAFSNLTKCYGTLFDLPRLKTELTVMYAMTDFREKSPADLLAFLQQKDLCVSMRQLYALACLVVTIPVSTFSVEQTFSALKRIQKYSRNRTGQDRLSALASIAIEKDLLLELKCKDVLYHRVIEVFLKKERRMDFVFKE</sequence>
<proteinExistence type="predicted"/>
<dbReference type="GO" id="GO:0008270">
    <property type="term" value="F:zinc ion binding"/>
    <property type="evidence" value="ECO:0007669"/>
    <property type="project" value="UniProtKB-KW"/>
</dbReference>
<evidence type="ECO:0000256" key="4">
    <source>
        <dbReference type="ARBA" id="ARBA00022771"/>
    </source>
</evidence>
<evidence type="ECO:0000256" key="1">
    <source>
        <dbReference type="ARBA" id="ARBA00004123"/>
    </source>
</evidence>
<dbReference type="InterPro" id="IPR013087">
    <property type="entry name" value="Znf_C2H2_type"/>
</dbReference>
<dbReference type="PROSITE" id="PS00028">
    <property type="entry name" value="ZINC_FINGER_C2H2_1"/>
    <property type="match status" value="1"/>
</dbReference>
<dbReference type="Gene3D" id="3.30.160.60">
    <property type="entry name" value="Classic Zinc Finger"/>
    <property type="match status" value="2"/>
</dbReference>
<evidence type="ECO:0000259" key="8">
    <source>
        <dbReference type="PROSITE" id="PS50157"/>
    </source>
</evidence>
<evidence type="ECO:0000313" key="9">
    <source>
        <dbReference type="EMBL" id="KAL0968773.1"/>
    </source>
</evidence>
<evidence type="ECO:0000256" key="6">
    <source>
        <dbReference type="ARBA" id="ARBA00023242"/>
    </source>
</evidence>
<dbReference type="FunFam" id="3.30.160.60:FF:000478">
    <property type="entry name" value="Zinc finger protein 133"/>
    <property type="match status" value="1"/>
</dbReference>
<name>A0ABD0X1D5_UMBPY</name>
<dbReference type="PANTHER" id="PTHR45749">
    <property type="match status" value="1"/>
</dbReference>
<evidence type="ECO:0000256" key="2">
    <source>
        <dbReference type="ARBA" id="ARBA00022723"/>
    </source>
</evidence>
<dbReference type="InterPro" id="IPR012337">
    <property type="entry name" value="RNaseH-like_sf"/>
</dbReference>
<feature type="domain" description="C2H2-type" evidence="8">
    <location>
        <begin position="106"/>
        <end position="133"/>
    </location>
</feature>
<dbReference type="Pfam" id="PF05699">
    <property type="entry name" value="Dimer_Tnp_hAT"/>
    <property type="match status" value="1"/>
</dbReference>
<dbReference type="GO" id="GO:0005634">
    <property type="term" value="C:nucleus"/>
    <property type="evidence" value="ECO:0007669"/>
    <property type="project" value="UniProtKB-SubCell"/>
</dbReference>
<keyword evidence="3" id="KW-0677">Repeat</keyword>
<dbReference type="Proteomes" id="UP001557470">
    <property type="component" value="Unassembled WGS sequence"/>
</dbReference>
<keyword evidence="5" id="KW-0862">Zinc</keyword>
<dbReference type="PANTHER" id="PTHR45749:SF28">
    <property type="entry name" value="ZINC FINGER MYM-TYPE PROTEIN 1-LIKE-RELATED"/>
    <property type="match status" value="1"/>
</dbReference>
<comment type="caution">
    <text evidence="9">The sequence shown here is derived from an EMBL/GenBank/DDBJ whole genome shotgun (WGS) entry which is preliminary data.</text>
</comment>
<evidence type="ECO:0000256" key="5">
    <source>
        <dbReference type="ARBA" id="ARBA00022833"/>
    </source>
</evidence>
<dbReference type="PROSITE" id="PS50157">
    <property type="entry name" value="ZINC_FINGER_C2H2_2"/>
    <property type="match status" value="3"/>
</dbReference>
<comment type="subcellular location">
    <subcellularLocation>
        <location evidence="1">Nucleus</location>
    </subcellularLocation>
</comment>
<gene>
    <name evidence="9" type="ORF">UPYG_G00271580</name>
</gene>
<organism evidence="9 10">
    <name type="scientific">Umbra pygmaea</name>
    <name type="common">Eastern mudminnow</name>
    <dbReference type="NCBI Taxonomy" id="75934"/>
    <lineage>
        <taxon>Eukaryota</taxon>
        <taxon>Metazoa</taxon>
        <taxon>Chordata</taxon>
        <taxon>Craniata</taxon>
        <taxon>Vertebrata</taxon>
        <taxon>Euteleostomi</taxon>
        <taxon>Actinopterygii</taxon>
        <taxon>Neopterygii</taxon>
        <taxon>Teleostei</taxon>
        <taxon>Protacanthopterygii</taxon>
        <taxon>Esociformes</taxon>
        <taxon>Umbridae</taxon>
        <taxon>Umbra</taxon>
    </lineage>
</organism>
<evidence type="ECO:0000313" key="10">
    <source>
        <dbReference type="Proteomes" id="UP001557470"/>
    </source>
</evidence>
<keyword evidence="2" id="KW-0479">Metal-binding</keyword>
<dbReference type="InterPro" id="IPR036236">
    <property type="entry name" value="Znf_C2H2_sf"/>
</dbReference>
<reference evidence="9 10" key="1">
    <citation type="submission" date="2024-06" db="EMBL/GenBank/DDBJ databases">
        <authorList>
            <person name="Pan Q."/>
            <person name="Wen M."/>
            <person name="Jouanno E."/>
            <person name="Zahm M."/>
            <person name="Klopp C."/>
            <person name="Cabau C."/>
            <person name="Louis A."/>
            <person name="Berthelot C."/>
            <person name="Parey E."/>
            <person name="Roest Crollius H."/>
            <person name="Montfort J."/>
            <person name="Robinson-Rechavi M."/>
            <person name="Bouchez O."/>
            <person name="Lampietro C."/>
            <person name="Lopez Roques C."/>
            <person name="Donnadieu C."/>
            <person name="Postlethwait J."/>
            <person name="Bobe J."/>
            <person name="Verreycken H."/>
            <person name="Guiguen Y."/>
        </authorList>
    </citation>
    <scope>NUCLEOTIDE SEQUENCE [LARGE SCALE GENOMIC DNA]</scope>
    <source>
        <strain evidence="9">Up_M1</strain>
        <tissue evidence="9">Testis</tissue>
    </source>
</reference>
<dbReference type="Pfam" id="PF00096">
    <property type="entry name" value="zf-C2H2"/>
    <property type="match status" value="2"/>
</dbReference>
<dbReference type="SMART" id="SM00355">
    <property type="entry name" value="ZnF_C2H2"/>
    <property type="match status" value="3"/>
</dbReference>
<keyword evidence="10" id="KW-1185">Reference proteome</keyword>
<dbReference type="FunFam" id="3.30.160.60:FF:000176">
    <property type="entry name" value="zinc finger protein 70"/>
    <property type="match status" value="1"/>
</dbReference>
<dbReference type="InterPro" id="IPR008906">
    <property type="entry name" value="HATC_C_dom"/>
</dbReference>
<dbReference type="SUPFAM" id="SSF53098">
    <property type="entry name" value="Ribonuclease H-like"/>
    <property type="match status" value="1"/>
</dbReference>
<feature type="domain" description="C2H2-type" evidence="8">
    <location>
        <begin position="134"/>
        <end position="161"/>
    </location>
</feature>
<dbReference type="EMBL" id="JAGEUA010000008">
    <property type="protein sequence ID" value="KAL0968773.1"/>
    <property type="molecule type" value="Genomic_DNA"/>
</dbReference>
<evidence type="ECO:0000256" key="3">
    <source>
        <dbReference type="ARBA" id="ARBA00022737"/>
    </source>
</evidence>
<dbReference type="InterPro" id="IPR025398">
    <property type="entry name" value="DUF4371"/>
</dbReference>
<accession>A0ABD0X1D5</accession>
<evidence type="ECO:0000256" key="7">
    <source>
        <dbReference type="PROSITE-ProRule" id="PRU00042"/>
    </source>
</evidence>
<keyword evidence="6" id="KW-0539">Nucleus</keyword>
<dbReference type="Pfam" id="PF14291">
    <property type="entry name" value="DUF4371"/>
    <property type="match status" value="1"/>
</dbReference>
<protein>
    <recommendedName>
        <fullName evidence="8">C2H2-type domain-containing protein</fullName>
    </recommendedName>
</protein>
<feature type="domain" description="C2H2-type" evidence="8">
    <location>
        <begin position="78"/>
        <end position="105"/>
    </location>
</feature>
<keyword evidence="4 7" id="KW-0863">Zinc-finger</keyword>
<dbReference type="SUPFAM" id="SSF57667">
    <property type="entry name" value="beta-beta-alpha zinc fingers"/>
    <property type="match status" value="2"/>
</dbReference>
<dbReference type="AlphaFoldDB" id="A0ABD0X1D5"/>